<dbReference type="Gene3D" id="3.80.10.10">
    <property type="entry name" value="Ribonuclease Inhibitor"/>
    <property type="match status" value="1"/>
</dbReference>
<dbReference type="GeneID" id="33931"/>
<dbReference type="InParanoid" id="Q9VMA6"/>
<protein>
    <submittedName>
        <fullName evidence="2">LD20162p</fullName>
    </submittedName>
</protein>
<dbReference type="GO" id="GO:0019005">
    <property type="term" value="C:SCF ubiquitin ligase complex"/>
    <property type="evidence" value="ECO:0000255"/>
    <property type="project" value="FlyBase"/>
</dbReference>
<dbReference type="EMBL" id="AE014134">
    <property type="protein sequence ID" value="AAF52415.2"/>
    <property type="molecule type" value="Genomic_DNA"/>
</dbReference>
<evidence type="ECO:0000313" key="4">
    <source>
        <dbReference type="Proteomes" id="UP000000803"/>
    </source>
</evidence>
<dbReference type="VEuPathDB" id="VectorBase:FBgn0051633"/>
<dbReference type="RefSeq" id="NP_723199.1">
    <property type="nucleotide sequence ID" value="NM_164698.3"/>
</dbReference>
<reference evidence="1" key="8">
    <citation type="submission" date="2006-08" db="EMBL/GenBank/DDBJ databases">
        <authorList>
            <person name="Celniker S."/>
            <person name="Carlson J."/>
            <person name="Wan K."/>
            <person name="Frise E."/>
            <person name="Hoskins R."/>
            <person name="Park S."/>
            <person name="Svirskas R."/>
            <person name="Rubin G."/>
        </authorList>
    </citation>
    <scope>NUCLEOTIDE SEQUENCE</scope>
</reference>
<proteinExistence type="evidence at transcript level"/>
<dbReference type="GO" id="GO:1905761">
    <property type="term" value="F:SCF ubiquitin ligase complex binding"/>
    <property type="evidence" value="ECO:0000318"/>
    <property type="project" value="GO_Central"/>
</dbReference>
<dbReference type="KEGG" id="dme:Dmel_CG31633"/>
<dbReference type="Proteomes" id="UP000000803">
    <property type="component" value="Chromosome 2L"/>
</dbReference>
<dbReference type="DNASU" id="33931"/>
<keyword evidence="4" id="KW-1185">Reference proteome</keyword>
<reference evidence="1 4" key="10">
    <citation type="journal article" date="2007" name="Science">
        <title>Sequence finishing and mapping of Drosophila melanogaster heterochromatin.</title>
        <authorList>
            <person name="Hoskins R.A."/>
            <person name="Carlson J.W."/>
            <person name="Kennedy C."/>
            <person name="Acevedo D."/>
            <person name="Evans-Holm M."/>
            <person name="Frise E."/>
            <person name="Wan K.H."/>
            <person name="Park S."/>
            <person name="Mendez-Lago M."/>
            <person name="Rossi F."/>
            <person name="Villasante A."/>
            <person name="Dimitri P."/>
            <person name="Karpen G.H."/>
            <person name="Celniker S.E."/>
        </authorList>
    </citation>
    <scope>NUCLEOTIDE SEQUENCE [LARGE SCALE GENOMIC DNA]</scope>
    <source>
        <strain evidence="4">Berkeley</strain>
    </source>
</reference>
<dbReference type="SMR" id="Q9VMA6"/>
<reference evidence="1 4" key="5">
    <citation type="journal article" date="2002" name="Genome Biol.">
        <title>Heterochromatic sequences in a Drosophila whole-genome shotgun assembly.</title>
        <authorList>
            <person name="Hoskins R.A."/>
            <person name="Smith C.D."/>
            <person name="Carlson J.W."/>
            <person name="Carvalho A.B."/>
            <person name="Halpern A."/>
            <person name="Kaminker J.S."/>
            <person name="Kennedy C."/>
            <person name="Mungall C.J."/>
            <person name="Sullivan B.A."/>
            <person name="Sutton G.G."/>
            <person name="Yasuhara J.C."/>
            <person name="Wakimoto B.T."/>
            <person name="Myers E.W."/>
            <person name="Celniker S.E."/>
            <person name="Rubin G.M."/>
            <person name="Karpen G.H."/>
        </authorList>
    </citation>
    <scope>NUCLEOTIDE SEQUENCE [LARGE SCALE GENOMIC DNA]</scope>
    <source>
        <strain evidence="4">Berkeley</strain>
    </source>
</reference>
<dbReference type="PaxDb" id="7227-FBpp0078954"/>
<dbReference type="HOGENOM" id="CLU_055521_1_0_1"/>
<dbReference type="Bgee" id="FBgn0051633">
    <property type="expression patterns" value="Expressed in adult tracheocyte (Drosophila) in open tracheal system trachea and 50 other cell types or tissues"/>
</dbReference>
<sequence>MALIENLNDDCVLKIVDYLDLEDQLKLWKSSEPASRLRSLISYIWQRNREYTIDYYTFNDDYELLNEFLQCIRFTVTELTLQYLAMDHLERWKGHTFPNMRQLIYLGDETSEIEGDADIAILVDCFPQLEAIRLSGKTTGNHISRWRNIRRLDLQLCWYLSPQGFEDICQNLRLQTLSIQWQKIEQNAYVRSICMLHELEELELDIVYLNRDNISQLLSLPKLIKLRLHNFYQVDDLLCEIGSIRGQDVLTAAFSNNIWMRPTEVLAKLRNLRCLTLVDDEGCAAIDFSTITYCFPLLEQLHLENSRIWVNADGIWDVLLACPRLREFSMINHVLYDEFFAFSKSTMNRALNQRTKPLKMHFYKTGKDDLVSKHFKHPKLNVSFSATSSSYSQLPDECIELEFKRPES</sequence>
<reference evidence="1 4" key="9">
    <citation type="journal article" date="2007" name="Science">
        <title>The Release 5.1 annotation of Drosophila melanogaster heterochromatin.</title>
        <authorList>
            <person name="Smith C.D."/>
            <person name="Shu S."/>
            <person name="Mungall C.J."/>
            <person name="Karpen G.H."/>
        </authorList>
    </citation>
    <scope>NUCLEOTIDE SEQUENCE [LARGE SCALE GENOMIC DNA]</scope>
    <source>
        <strain evidence="4">Berkeley</strain>
    </source>
</reference>
<dbReference type="FlyBase" id="FBgn0051633">
    <property type="gene designation" value="CG31633"/>
</dbReference>
<dbReference type="BioGRID-ORCS" id="33931">
    <property type="hits" value="0 hits in 1 CRISPR screen"/>
</dbReference>
<dbReference type="InterPro" id="IPR032675">
    <property type="entry name" value="LRR_dom_sf"/>
</dbReference>
<reference evidence="1 4" key="7">
    <citation type="journal article" date="2005" name="PLoS Comput. Biol.">
        <title>Combined evidence annotation of transposable elements in genome sequences.</title>
        <authorList>
            <person name="Quesneville H."/>
            <person name="Bergman C.M."/>
            <person name="Andrieu O."/>
            <person name="Autard D."/>
            <person name="Nouaud D."/>
            <person name="Ashburner M."/>
            <person name="Anxolabehere D."/>
        </authorList>
    </citation>
    <scope>NUCLEOTIDE SEQUENCE [LARGE SCALE GENOMIC DNA]</scope>
    <source>
        <strain evidence="4">Berkeley</strain>
    </source>
</reference>
<dbReference type="eggNOG" id="ENOG502T93Q">
    <property type="taxonomic scope" value="Eukaryota"/>
</dbReference>
<dbReference type="FunCoup" id="Q9VMA6">
    <property type="interactions" value="9"/>
</dbReference>
<dbReference type="EMBL" id="AY118908">
    <property type="protein sequence ID" value="AAM50768.1"/>
    <property type="molecule type" value="mRNA"/>
</dbReference>
<dbReference type="AlphaFoldDB" id="Q9VMA6"/>
<evidence type="ECO:0000313" key="3">
    <source>
        <dbReference type="FlyBase" id="FBgn0051633"/>
    </source>
</evidence>
<dbReference type="OrthoDB" id="7850481at2759"/>
<reference evidence="4" key="4">
    <citation type="journal article" date="2002" name="Genome Biol.">
        <title>The transposable elements of the Drosophila melanogaster euchromatin: a genomics perspective.</title>
        <authorList>
            <person name="Kaminker J.S."/>
            <person name="Bergman C.M."/>
            <person name="Kronmiller B."/>
            <person name="Carlson J."/>
            <person name="Svirskas R."/>
            <person name="Patel S."/>
            <person name="Frise E."/>
            <person name="Wheeler D.A."/>
            <person name="Lewis S.E."/>
            <person name="Rubin G.M."/>
            <person name="Ashburner M."/>
            <person name="Celniker S.E."/>
        </authorList>
    </citation>
    <scope>NUCLEOTIDE SEQUENCE [LARGE SCALE GENOMIC DNA]</scope>
    <source>
        <strain evidence="4">Berkeley</strain>
    </source>
</reference>
<evidence type="ECO:0000313" key="2">
    <source>
        <dbReference type="EMBL" id="AAM50768.1"/>
    </source>
</evidence>
<reference evidence="1" key="15">
    <citation type="submission" date="2022-11" db="EMBL/GenBank/DDBJ databases">
        <authorList>
            <consortium name="FlyBase"/>
        </authorList>
    </citation>
    <scope>NUCLEOTIDE SEQUENCE</scope>
</reference>
<reference evidence="1" key="13">
    <citation type="journal article" date="2015" name="Genome Res.">
        <title>The Release 6 reference sequence of the Drosophila melanogaster genome.</title>
        <authorList>
            <person name="Hoskins R.A."/>
            <person name="Carlson J.W."/>
            <person name="Wan K.H."/>
            <person name="Park S."/>
            <person name="Mendez I."/>
            <person name="Galle S.E."/>
            <person name="Booth B.W."/>
            <person name="Pfeiffer B.D."/>
            <person name="George R.A."/>
            <person name="Svirskas R."/>
            <person name="Krzywinski M."/>
            <person name="Schein J."/>
            <person name="Accardo M.C."/>
            <person name="Damia E."/>
            <person name="Messina G."/>
            <person name="Mendez-Lago M."/>
            <person name="de Pablos B."/>
            <person name="Demakova O.V."/>
            <person name="Andreyeva E.N."/>
            <person name="Boldyreva L.V."/>
            <person name="Marra M."/>
            <person name="Carvalho A.B."/>
            <person name="Dimitri P."/>
            <person name="Villasante A."/>
            <person name="Zhimulev I.F."/>
            <person name="Rubin G.M."/>
            <person name="Karpen G.H."/>
            <person name="Celniker S.E."/>
        </authorList>
    </citation>
    <scope>NUCLEOTIDE SEQUENCE</scope>
</reference>
<reference evidence="1" key="14">
    <citation type="submission" date="2022-11" db="EMBL/GenBank/DDBJ databases">
        <title>Drosophila melanogaster release 4 sequence.</title>
        <authorList>
            <consortium name="Berkeley Drosophila Genome Project"/>
            <person name="Celniker S."/>
            <person name="Carlson J."/>
            <person name="Wan K."/>
            <person name="Pfeiffer B."/>
            <person name="Frise E."/>
            <person name="George R."/>
            <person name="Hoskins R."/>
            <person name="Stapleton M."/>
            <person name="Pacleb J."/>
            <person name="Park S."/>
            <person name="Svirskas R."/>
            <person name="Smith E."/>
            <person name="Yu C."/>
            <person name="Rubin G."/>
        </authorList>
    </citation>
    <scope>NUCLEOTIDE SEQUENCE</scope>
</reference>
<dbReference type="SUPFAM" id="SSF52047">
    <property type="entry name" value="RNI-like"/>
    <property type="match status" value="1"/>
</dbReference>
<reference evidence="2" key="6">
    <citation type="submission" date="2002-06" db="EMBL/GenBank/DDBJ databases">
        <authorList>
            <person name="Stapleton M."/>
            <person name="Brokstein P."/>
            <person name="Hong L."/>
            <person name="Agbayani A."/>
            <person name="Carlson J."/>
            <person name="Champe M."/>
            <person name="Chavez C."/>
            <person name="Dorsett V."/>
            <person name="Dresnek D."/>
            <person name="Farfan D."/>
            <person name="Frise E."/>
            <person name="George R."/>
            <person name="Gonzalez M."/>
            <person name="Guarin H."/>
            <person name="Kronmiller B."/>
            <person name="Li P."/>
            <person name="Liao G."/>
            <person name="Miranda A."/>
            <person name="Mungall C.J."/>
            <person name="Nunoo J."/>
            <person name="Pacleb J."/>
            <person name="Paragas V."/>
            <person name="Park S."/>
            <person name="Patel S."/>
            <person name="Phouanenavong S."/>
            <person name="Wan K."/>
            <person name="Yu C."/>
            <person name="Lewis S.E."/>
            <person name="Rubin G.M."/>
            <person name="Celniker S."/>
        </authorList>
    </citation>
    <scope>NUCLEOTIDE SEQUENCE</scope>
    <source>
        <strain evidence="2">Berkeley</strain>
    </source>
</reference>
<reference evidence="4" key="3">
    <citation type="journal article" date="2002" name="Genome Biol.">
        <title>Annotation of the Drosophila melanogaster euchromatic genome: a systematic review.</title>
        <authorList>
            <person name="Misra S."/>
            <person name="Crosby M.A."/>
            <person name="Mungall C.J."/>
            <person name="Matthews B.B."/>
            <person name="Campbell K.S."/>
            <person name="Hradecky P."/>
            <person name="Huang Y."/>
            <person name="Kaminker J.S."/>
            <person name="Millburn G.H."/>
            <person name="Prochnik S.E."/>
            <person name="Smith C.D."/>
            <person name="Tupy J.L."/>
            <person name="Whitfied E.J."/>
            <person name="Bayraktaroglu L."/>
            <person name="Berman B.P."/>
            <person name="Bettencourt B.R."/>
            <person name="Celniker S.E."/>
            <person name="de Grey A.D."/>
            <person name="Drysdale R.A."/>
            <person name="Harris N.L."/>
            <person name="Richter J."/>
            <person name="Russo S."/>
            <person name="Schroeder A.J."/>
            <person name="Shu S.Q."/>
            <person name="Stapleton M."/>
            <person name="Yamada C."/>
            <person name="Ashburner M."/>
            <person name="Gelbart W.M."/>
            <person name="Rubin G.M."/>
            <person name="Lewis S.E."/>
        </authorList>
    </citation>
    <scope>GENOME REANNOTATION</scope>
    <source>
        <strain evidence="4">Berkeley</strain>
    </source>
</reference>
<dbReference type="IntAct" id="Q9VMA6">
    <property type="interactions" value="4"/>
</dbReference>
<reference evidence="4" key="2">
    <citation type="journal article" date="2002" name="Genome Biol.">
        <title>Finishing a whole-genome shotgun: release 3 of the Drosophila melanogaster euchromatic genome sequence.</title>
        <authorList>
            <person name="Celniker S.E."/>
            <person name="Wheeler D.A."/>
            <person name="Kronmiller B."/>
            <person name="Carlson J.W."/>
            <person name="Halpern A."/>
            <person name="Patel S."/>
            <person name="Adams M."/>
            <person name="Champe M."/>
            <person name="Dugan S.P."/>
            <person name="Frise E."/>
            <person name="Hodgson A."/>
            <person name="George R.A."/>
            <person name="Hoskins R.A."/>
            <person name="Laverty T."/>
            <person name="Muzny D.M."/>
            <person name="Nelson C.R."/>
            <person name="Pacleb J.M."/>
            <person name="Park S."/>
            <person name="Pfeiffer B.D."/>
            <person name="Richards S."/>
            <person name="Sodergren E.J."/>
            <person name="Svirskas R."/>
            <person name="Tabor P.E."/>
            <person name="Wan K."/>
            <person name="Stapleton M."/>
            <person name="Sutton G.G."/>
            <person name="Venter C."/>
            <person name="Weinstock G."/>
            <person name="Scherer S.E."/>
            <person name="Myers E.W."/>
            <person name="Gibbs R.A."/>
            <person name="Rubin G.M."/>
        </authorList>
    </citation>
    <scope>NUCLEOTIDE SEQUENCE [LARGE SCALE GENOMIC DNA]</scope>
    <source>
        <strain evidence="4">Berkeley</strain>
    </source>
</reference>
<dbReference type="AGR" id="FB:FBgn0051633"/>
<reference evidence="1" key="12">
    <citation type="journal article" date="2015" name="G3 (Bethesda)">
        <title>Gene Model Annotations for Drosophila melanogaster: The Rule-Benders.</title>
        <authorList>
            <consortium name="FlyBase Consortium"/>
            <person name="Crosby M.A."/>
            <person name="Gramates L.S."/>
            <person name="Dos Santos G."/>
            <person name="Matthews B.B."/>
            <person name="St Pierre S.E."/>
            <person name="Zhou P."/>
            <person name="Schroeder A.J."/>
            <person name="Falls K."/>
            <person name="Emmert D.B."/>
            <person name="Russo S.M."/>
            <person name="Gelbart W.M."/>
            <person name="null"/>
        </authorList>
    </citation>
    <scope>NUCLEOTIDE SEQUENCE</scope>
</reference>
<gene>
    <name evidence="1" type="primary">CG13770</name>
    <name evidence="1" type="synonym">Dmel\CG31633</name>
    <name evidence="1" type="synonym">FBXL17</name>
    <name evidence="3" type="ORF">CG31633</name>
    <name evidence="1" type="ORF">Dmel_CG31633</name>
</gene>
<reference evidence="1 4" key="1">
    <citation type="journal article" date="2000" name="Science">
        <title>The genome sequence of Drosophila melanogaster.</title>
        <authorList>
            <person name="Adams M.D."/>
            <person name="Celniker S.E."/>
            <person name="Holt R.A."/>
            <person name="Evans C.A."/>
            <person name="Gocayne J.D."/>
            <person name="Amanatides P.G."/>
            <person name="Scherer S.E."/>
            <person name="Li P.W."/>
            <person name="Hoskins R.A."/>
            <person name="Galle R.F."/>
            <person name="George R.A."/>
            <person name="Lewis S.E."/>
            <person name="Richards S."/>
            <person name="Ashburner M."/>
            <person name="Henderson S.N."/>
            <person name="Sutton G.G."/>
            <person name="Wortman J.R."/>
            <person name="Yandell M.D."/>
            <person name="Zhang Q."/>
            <person name="Chen L.X."/>
            <person name="Brandon R.C."/>
            <person name="Rogers Y.H."/>
            <person name="Blazej R.G."/>
            <person name="Champe M."/>
            <person name="Pfeiffer B.D."/>
            <person name="Wan K.H."/>
            <person name="Doyle C."/>
            <person name="Baxter E.G."/>
            <person name="Helt G."/>
            <person name="Nelson C.R."/>
            <person name="Gabor G.L."/>
            <person name="Abril J.F."/>
            <person name="Agbayani A."/>
            <person name="An H.J."/>
            <person name="Andrews-Pfannkoch C."/>
            <person name="Baldwin D."/>
            <person name="Ballew R.M."/>
            <person name="Basu A."/>
            <person name="Baxendale J."/>
            <person name="Bayraktaroglu L."/>
            <person name="Beasley E.M."/>
            <person name="Beeson K.Y."/>
            <person name="Benos P.V."/>
            <person name="Berman B.P."/>
            <person name="Bhandari D."/>
            <person name="Bolshakov S."/>
            <person name="Borkova D."/>
            <person name="Botchan M.R."/>
            <person name="Bouck J."/>
            <person name="Brokstein P."/>
            <person name="Brottier P."/>
            <person name="Burtis K.C."/>
            <person name="Busam D.A."/>
            <person name="Butler H."/>
            <person name="Cadieu E."/>
            <person name="Center A."/>
            <person name="Chandra I."/>
            <person name="Cherry J.M."/>
            <person name="Cawley S."/>
            <person name="Dahlke C."/>
            <person name="Davenport L.B."/>
            <person name="Davies P."/>
            <person name="de Pablos B."/>
            <person name="Delcher A."/>
            <person name="Deng Z."/>
            <person name="Mays A.D."/>
            <person name="Dew I."/>
            <person name="Dietz S.M."/>
            <person name="Dodson K."/>
            <person name="Doup L.E."/>
            <person name="Downes M."/>
            <person name="Dugan-Rocha S."/>
            <person name="Dunkov B.C."/>
            <person name="Dunn P."/>
            <person name="Durbin K.J."/>
            <person name="Evangelista C.C."/>
            <person name="Ferraz C."/>
            <person name="Ferriera S."/>
            <person name="Fleischmann W."/>
            <person name="Fosler C."/>
            <person name="Gabrielian A.E."/>
            <person name="Garg N.S."/>
            <person name="Gelbart W.M."/>
            <person name="Glasser K."/>
            <person name="Glodek A."/>
            <person name="Gong F."/>
            <person name="Gorrell J.H."/>
            <person name="Gu Z."/>
            <person name="Guan P."/>
            <person name="Harris M."/>
            <person name="Harris N.L."/>
            <person name="Harvey D."/>
            <person name="Heiman T.J."/>
            <person name="Hernandez J.R."/>
            <person name="Houck J."/>
            <person name="Hostin D."/>
            <person name="Houston K.A."/>
            <person name="Howland T.J."/>
            <person name="Wei M.H."/>
            <person name="Ibegwam C."/>
            <person name="Jalali M."/>
            <person name="Kalush F."/>
            <person name="Karpen G.H."/>
            <person name="Ke Z."/>
            <person name="Kennison J.A."/>
            <person name="Ketchum K.A."/>
            <person name="Kimmel B.E."/>
            <person name="Kodira C.D."/>
            <person name="Kraft C."/>
            <person name="Kravitz S."/>
            <person name="Kulp D."/>
            <person name="Lai Z."/>
            <person name="Lasko P."/>
            <person name="Lei Y."/>
            <person name="Levitsky A.A."/>
            <person name="Li J."/>
            <person name="Li Z."/>
            <person name="Liang Y."/>
            <person name="Lin X."/>
            <person name="Liu X."/>
            <person name="Mattei B."/>
            <person name="McIntosh T.C."/>
            <person name="McLeod M.P."/>
            <person name="McPherson D."/>
            <person name="Merkulov G."/>
            <person name="Milshina N.V."/>
            <person name="Mobarry C."/>
            <person name="Morris J."/>
            <person name="Moshrefi A."/>
            <person name="Mount S.M."/>
            <person name="Moy M."/>
            <person name="Murphy B."/>
            <person name="Murphy L."/>
            <person name="Muzny D.M."/>
            <person name="Nelson D.L."/>
            <person name="Nelson D.R."/>
            <person name="Nelson K.A."/>
            <person name="Nixon K."/>
            <person name="Nusskern D.R."/>
            <person name="Pacleb J.M."/>
            <person name="Palazzolo M."/>
            <person name="Pittman G.S."/>
            <person name="Pan S."/>
            <person name="Pollard J."/>
            <person name="Puri V."/>
            <person name="Reese M.G."/>
            <person name="Reinert K."/>
            <person name="Remington K."/>
            <person name="Saunders R.D."/>
            <person name="Scheeler F."/>
            <person name="Shen H."/>
            <person name="Shue B.C."/>
            <person name="Siden-Kiamos I."/>
            <person name="Simpson M."/>
            <person name="Skupski M.P."/>
            <person name="Smith T."/>
            <person name="Spier E."/>
            <person name="Spradling A.C."/>
            <person name="Stapleton M."/>
            <person name="Strong R."/>
            <person name="Sun E."/>
            <person name="Svirskas R."/>
            <person name="Tector C."/>
            <person name="Turner R."/>
            <person name="Venter E."/>
            <person name="Wang A.H."/>
            <person name="Wang X."/>
            <person name="Wang Z.Y."/>
            <person name="Wassarman D.A."/>
            <person name="Weinstock G.M."/>
            <person name="Weissenbach J."/>
            <person name="Williams S.M."/>
            <person name="WoodageT"/>
            <person name="Worley K.C."/>
            <person name="Wu D."/>
            <person name="Yang S."/>
            <person name="Yao Q.A."/>
            <person name="Ye J."/>
            <person name="Yeh R.F."/>
            <person name="Zaveri J.S."/>
            <person name="Zhan M."/>
            <person name="Zhang G."/>
            <person name="Zhao Q."/>
            <person name="Zheng L."/>
            <person name="Zheng X.H."/>
            <person name="Zhong F.N."/>
            <person name="Zhong W."/>
            <person name="Zhou X."/>
            <person name="Zhu S."/>
            <person name="Zhu X."/>
            <person name="Smith H.O."/>
            <person name="Gibbs R.A."/>
            <person name="Myers E.W."/>
            <person name="Rubin G.M."/>
            <person name="Venter J.C."/>
        </authorList>
    </citation>
    <scope>NUCLEOTIDE SEQUENCE [LARGE SCALE GENOMIC DNA]</scope>
    <source>
        <strain evidence="4">Berkeley</strain>
    </source>
</reference>
<evidence type="ECO:0000313" key="1">
    <source>
        <dbReference type="EMBL" id="AAF52415.2"/>
    </source>
</evidence>
<reference evidence="1" key="11">
    <citation type="journal article" date="2015" name="G3 (Bethesda)">
        <title>Gene Model Annotations for Drosophila melanogaster: Impact of High-Throughput Data.</title>
        <authorList>
            <consortium name="FlyBase Consortium"/>
            <person name="Matthews B.B."/>
            <person name="Dos Santos G."/>
            <person name="Crosby M.A."/>
            <person name="Emmert D.B."/>
            <person name="St Pierre S.E."/>
            <person name="Gramates L.S."/>
            <person name="Zhou P."/>
            <person name="Schroeder A.J."/>
            <person name="Falls K."/>
            <person name="Strelets V."/>
            <person name="Russo S.M."/>
            <person name="Gelbart W.M."/>
            <person name="null"/>
        </authorList>
    </citation>
    <scope>NUCLEOTIDE SEQUENCE</scope>
</reference>
<dbReference type="GO" id="GO:0031146">
    <property type="term" value="P:SCF-dependent proteasomal ubiquitin-dependent protein catabolic process"/>
    <property type="evidence" value="ECO:0000255"/>
    <property type="project" value="FlyBase"/>
</dbReference>
<accession>Q9VMA6</accession>
<dbReference type="OMA" id="DEGCCAI"/>
<dbReference type="UCSC" id="CG31633-RA">
    <property type="organism name" value="d. melanogaster"/>
</dbReference>
<organism evidence="1 4">
    <name type="scientific">Drosophila melanogaster</name>
    <name type="common">Fruit fly</name>
    <dbReference type="NCBI Taxonomy" id="7227"/>
    <lineage>
        <taxon>Eukaryota</taxon>
        <taxon>Metazoa</taxon>
        <taxon>Ecdysozoa</taxon>
        <taxon>Arthropoda</taxon>
        <taxon>Hexapoda</taxon>
        <taxon>Insecta</taxon>
        <taxon>Pterygota</taxon>
        <taxon>Neoptera</taxon>
        <taxon>Endopterygota</taxon>
        <taxon>Diptera</taxon>
        <taxon>Brachycera</taxon>
        <taxon>Muscomorpha</taxon>
        <taxon>Ephydroidea</taxon>
        <taxon>Drosophilidae</taxon>
        <taxon>Drosophila</taxon>
        <taxon>Sophophora</taxon>
    </lineage>
</organism>
<name>Q9VMA6_DROME</name>